<evidence type="ECO:0000256" key="1">
    <source>
        <dbReference type="ARBA" id="ARBA00001698"/>
    </source>
</evidence>
<dbReference type="GO" id="GO:0016024">
    <property type="term" value="P:CDP-diacylglycerol biosynthetic process"/>
    <property type="evidence" value="ECO:0007669"/>
    <property type="project" value="UniProtKB-UniPathway"/>
</dbReference>
<dbReference type="InterPro" id="IPR000374">
    <property type="entry name" value="PC_trans"/>
</dbReference>
<keyword evidence="15 19" id="KW-0472">Membrane</keyword>
<dbReference type="RefSeq" id="WP_343053236.1">
    <property type="nucleotide sequence ID" value="NZ_JACIJJ010000003.1"/>
</dbReference>
<feature type="transmembrane region" description="Helical" evidence="19">
    <location>
        <begin position="114"/>
        <end position="132"/>
    </location>
</feature>
<comment type="pathway">
    <text evidence="4">Lipid metabolism.</text>
</comment>
<comment type="catalytic activity">
    <reaction evidence="1 18">
        <text>a 1,2-diacyl-sn-glycero-3-phosphate + CTP + H(+) = a CDP-1,2-diacyl-sn-glycerol + diphosphate</text>
        <dbReference type="Rhea" id="RHEA:16229"/>
        <dbReference type="ChEBI" id="CHEBI:15378"/>
        <dbReference type="ChEBI" id="CHEBI:33019"/>
        <dbReference type="ChEBI" id="CHEBI:37563"/>
        <dbReference type="ChEBI" id="CHEBI:58332"/>
        <dbReference type="ChEBI" id="CHEBI:58608"/>
        <dbReference type="EC" id="2.7.7.41"/>
    </reaction>
</comment>
<dbReference type="GO" id="GO:0005886">
    <property type="term" value="C:plasma membrane"/>
    <property type="evidence" value="ECO:0007669"/>
    <property type="project" value="UniProtKB-SubCell"/>
</dbReference>
<evidence type="ECO:0000256" key="3">
    <source>
        <dbReference type="ARBA" id="ARBA00005119"/>
    </source>
</evidence>
<feature type="transmembrane region" description="Helical" evidence="19">
    <location>
        <begin position="22"/>
        <end position="39"/>
    </location>
</feature>
<evidence type="ECO:0000256" key="7">
    <source>
        <dbReference type="ARBA" id="ARBA00019373"/>
    </source>
</evidence>
<evidence type="ECO:0000256" key="12">
    <source>
        <dbReference type="ARBA" id="ARBA00022695"/>
    </source>
</evidence>
<feature type="transmembrane region" description="Helical" evidence="19">
    <location>
        <begin position="139"/>
        <end position="158"/>
    </location>
</feature>
<evidence type="ECO:0000256" key="2">
    <source>
        <dbReference type="ARBA" id="ARBA00004651"/>
    </source>
</evidence>
<evidence type="ECO:0000313" key="20">
    <source>
        <dbReference type="EMBL" id="MBB5698722.1"/>
    </source>
</evidence>
<comment type="subcellular location">
    <subcellularLocation>
        <location evidence="2">Cell membrane</location>
        <topology evidence="2">Multi-pass membrane protein</topology>
    </subcellularLocation>
</comment>
<dbReference type="PANTHER" id="PTHR46382">
    <property type="entry name" value="PHOSPHATIDATE CYTIDYLYLTRANSFERASE"/>
    <property type="match status" value="1"/>
</dbReference>
<keyword evidence="11 18" id="KW-0812">Transmembrane</keyword>
<gene>
    <name evidence="20" type="ORF">FHR19_002077</name>
</gene>
<dbReference type="EMBL" id="JACIJJ010000003">
    <property type="protein sequence ID" value="MBB5698722.1"/>
    <property type="molecule type" value="Genomic_DNA"/>
</dbReference>
<evidence type="ECO:0000256" key="19">
    <source>
        <dbReference type="SAM" id="Phobius"/>
    </source>
</evidence>
<evidence type="ECO:0000256" key="5">
    <source>
        <dbReference type="ARBA" id="ARBA00010185"/>
    </source>
</evidence>
<protein>
    <recommendedName>
        <fullName evidence="7 18">Phosphatidate cytidylyltransferase</fullName>
        <ecNumber evidence="6 18">2.7.7.41</ecNumber>
    </recommendedName>
</protein>
<evidence type="ECO:0000256" key="17">
    <source>
        <dbReference type="ARBA" id="ARBA00023264"/>
    </source>
</evidence>
<name>A0A7W9AQT1_9SPHN</name>
<evidence type="ECO:0000256" key="15">
    <source>
        <dbReference type="ARBA" id="ARBA00023136"/>
    </source>
</evidence>
<keyword evidence="9" id="KW-0444">Lipid biosynthesis</keyword>
<dbReference type="EC" id="2.7.7.41" evidence="6 18"/>
<accession>A0A7W9AQT1</accession>
<dbReference type="Proteomes" id="UP000557739">
    <property type="component" value="Unassembled WGS sequence"/>
</dbReference>
<dbReference type="Pfam" id="PF01148">
    <property type="entry name" value="CTP_transf_1"/>
    <property type="match status" value="1"/>
</dbReference>
<sequence length="270" mass="28199">MTPIDPVALDEKIRRKANLKQRLTVGFSLLALAFCALWWGGLAFWLVVVIGALIMMSEWSAMFGASHRDKQIGQFAISIPLAIMAPIASGPSFFSLGLVVGAAFFVGAVTQKRALAGGILYVGLPALSLMLLRSMPDGLFLSLWAMGLVWACDTAAFFVGRSVGGPRFAPAISPNKTWSGFLGGLVAAAVLGGIMAQYGLSPWLAAMTPVLAVVSALGDLYESWLKRRAGIKDSGTLLPGHGGMLDRLDGIVPVAPLAALMVIALGASAA</sequence>
<evidence type="ECO:0000256" key="9">
    <source>
        <dbReference type="ARBA" id="ARBA00022516"/>
    </source>
</evidence>
<evidence type="ECO:0000256" key="6">
    <source>
        <dbReference type="ARBA" id="ARBA00012487"/>
    </source>
</evidence>
<keyword evidence="14" id="KW-0443">Lipid metabolism</keyword>
<comment type="caution">
    <text evidence="20">The sequence shown here is derived from an EMBL/GenBank/DDBJ whole genome shotgun (WGS) entry which is preliminary data.</text>
</comment>
<organism evidence="20 21">
    <name type="scientific">Sphingomonas yantingensis</name>
    <dbReference type="NCBI Taxonomy" id="1241761"/>
    <lineage>
        <taxon>Bacteria</taxon>
        <taxon>Pseudomonadati</taxon>
        <taxon>Pseudomonadota</taxon>
        <taxon>Alphaproteobacteria</taxon>
        <taxon>Sphingomonadales</taxon>
        <taxon>Sphingomonadaceae</taxon>
        <taxon>Sphingomonas</taxon>
    </lineage>
</organism>
<evidence type="ECO:0000256" key="11">
    <source>
        <dbReference type="ARBA" id="ARBA00022692"/>
    </source>
</evidence>
<keyword evidence="16" id="KW-0594">Phospholipid biosynthesis</keyword>
<feature type="transmembrane region" description="Helical" evidence="19">
    <location>
        <begin position="250"/>
        <end position="269"/>
    </location>
</feature>
<comment type="similarity">
    <text evidence="5 18">Belongs to the CDS family.</text>
</comment>
<dbReference type="AlphaFoldDB" id="A0A7W9AQT1"/>
<keyword evidence="8" id="KW-1003">Cell membrane</keyword>
<dbReference type="GO" id="GO:0004605">
    <property type="term" value="F:phosphatidate cytidylyltransferase activity"/>
    <property type="evidence" value="ECO:0007669"/>
    <property type="project" value="UniProtKB-EC"/>
</dbReference>
<feature type="transmembrane region" description="Helical" evidence="19">
    <location>
        <begin position="75"/>
        <end position="108"/>
    </location>
</feature>
<feature type="transmembrane region" description="Helical" evidence="19">
    <location>
        <begin position="178"/>
        <end position="196"/>
    </location>
</feature>
<keyword evidence="21" id="KW-1185">Reference proteome</keyword>
<evidence type="ECO:0000256" key="16">
    <source>
        <dbReference type="ARBA" id="ARBA00023209"/>
    </source>
</evidence>
<reference evidence="20 21" key="1">
    <citation type="submission" date="2020-08" db="EMBL/GenBank/DDBJ databases">
        <title>Genomic Encyclopedia of Type Strains, Phase IV (KMG-IV): sequencing the most valuable type-strain genomes for metagenomic binning, comparative biology and taxonomic classification.</title>
        <authorList>
            <person name="Goeker M."/>
        </authorList>
    </citation>
    <scope>NUCLEOTIDE SEQUENCE [LARGE SCALE GENOMIC DNA]</scope>
    <source>
        <strain evidence="20 21">DSM 27244</strain>
    </source>
</reference>
<evidence type="ECO:0000256" key="4">
    <source>
        <dbReference type="ARBA" id="ARBA00005189"/>
    </source>
</evidence>
<dbReference type="PROSITE" id="PS01315">
    <property type="entry name" value="CDS"/>
    <property type="match status" value="1"/>
</dbReference>
<evidence type="ECO:0000313" key="21">
    <source>
        <dbReference type="Proteomes" id="UP000557739"/>
    </source>
</evidence>
<evidence type="ECO:0000256" key="14">
    <source>
        <dbReference type="ARBA" id="ARBA00023098"/>
    </source>
</evidence>
<evidence type="ECO:0000256" key="10">
    <source>
        <dbReference type="ARBA" id="ARBA00022679"/>
    </source>
</evidence>
<dbReference type="PANTHER" id="PTHR46382:SF1">
    <property type="entry name" value="PHOSPHATIDATE CYTIDYLYLTRANSFERASE"/>
    <property type="match status" value="1"/>
</dbReference>
<comment type="pathway">
    <text evidence="3 18">Phospholipid metabolism; CDP-diacylglycerol biosynthesis; CDP-diacylglycerol from sn-glycerol 3-phosphate: step 3/3.</text>
</comment>
<proteinExistence type="inferred from homology"/>
<keyword evidence="12 18" id="KW-0548">Nucleotidyltransferase</keyword>
<keyword evidence="17" id="KW-1208">Phospholipid metabolism</keyword>
<keyword evidence="10 18" id="KW-0808">Transferase</keyword>
<evidence type="ECO:0000256" key="13">
    <source>
        <dbReference type="ARBA" id="ARBA00022989"/>
    </source>
</evidence>
<keyword evidence="13 19" id="KW-1133">Transmembrane helix</keyword>
<dbReference type="UniPathway" id="UPA00557">
    <property type="reaction ID" value="UER00614"/>
</dbReference>
<evidence type="ECO:0000256" key="18">
    <source>
        <dbReference type="RuleBase" id="RU003938"/>
    </source>
</evidence>
<evidence type="ECO:0000256" key="8">
    <source>
        <dbReference type="ARBA" id="ARBA00022475"/>
    </source>
</evidence>